<sequence length="548" mass="61284">MPANLGSADLNTRYKNGKTLLGQTRYDLAMTELEPAAAPGNQFKQAPEAAYLYAVAASRAKKWAEAEQMLNLLRSEYAQWPGMPEALFLQGQVSFEQNDFDNALKVLAQLPADKLVQERENMKAMYLPRVKDKPTFQNLLKTHPQEIALGRAYADKLANGGWFTDADKPQLDQLITQFALDRSRYTPRPRALKKSLYNIGVLLPFQFDDPSWETRRKNQFVTDLYAGLRLAQDSLQREGHPVQLFAYDTGADTLQLKQVLALPELASMDLIIGPVYKSGSKILARYAQQKQIVCVNPLSQDGDLVLDNSWHYLFEPSTATQARQAAQFAYNRLGGARTAVVLYEDTRDEAAFGLAYKQAYEALGGRVVELRRVNSNAEESLITGFAGLDLKNVGHLVVASDAKKIGPYTLNTLKTQDARPPLLTYASWLDNNRIGLGQLDARDVYFVHPKYIDPTSFGVQRFRQMYLQRQNLPPSVFAFTGFELLYYFGSQLHLNGAAFQQQLTNAGPVSGAVFQGIGYPGGAHDNQYVPLTKLERLELEVLNPVGIR</sequence>
<dbReference type="InterPro" id="IPR051010">
    <property type="entry name" value="BCAA_transport"/>
</dbReference>
<gene>
    <name evidence="4" type="ORF">MUN86_08490</name>
</gene>
<dbReference type="PANTHER" id="PTHR30483:SF6">
    <property type="entry name" value="PERIPLASMIC BINDING PROTEIN OF ABC TRANSPORTER FOR NATURAL AMINO ACIDS"/>
    <property type="match status" value="1"/>
</dbReference>
<dbReference type="Gene3D" id="1.25.40.10">
    <property type="entry name" value="Tetratricopeptide repeat domain"/>
    <property type="match status" value="1"/>
</dbReference>
<dbReference type="Proteomes" id="UP000830401">
    <property type="component" value="Chromosome"/>
</dbReference>
<comment type="similarity">
    <text evidence="1">Belongs to the leucine-binding protein family.</text>
</comment>
<evidence type="ECO:0000313" key="4">
    <source>
        <dbReference type="EMBL" id="UOQ67881.1"/>
    </source>
</evidence>
<dbReference type="Pfam" id="PF13458">
    <property type="entry name" value="Peripla_BP_6"/>
    <property type="match status" value="1"/>
</dbReference>
<accession>A0ABY4GAF7</accession>
<name>A0ABY4GAF7_9BACT</name>
<dbReference type="SUPFAM" id="SSF53822">
    <property type="entry name" value="Periplasmic binding protein-like I"/>
    <property type="match status" value="1"/>
</dbReference>
<keyword evidence="2" id="KW-0732">Signal</keyword>
<keyword evidence="5" id="KW-1185">Reference proteome</keyword>
<evidence type="ECO:0000256" key="2">
    <source>
        <dbReference type="ARBA" id="ARBA00022729"/>
    </source>
</evidence>
<dbReference type="PANTHER" id="PTHR30483">
    <property type="entry name" value="LEUCINE-SPECIFIC-BINDING PROTEIN"/>
    <property type="match status" value="1"/>
</dbReference>
<dbReference type="Pfam" id="PF25058">
    <property type="entry name" value="ARM_TT21"/>
    <property type="match status" value="1"/>
</dbReference>
<feature type="domain" description="Leucine-binding protein" evidence="3">
    <location>
        <begin position="226"/>
        <end position="492"/>
    </location>
</feature>
<dbReference type="SUPFAM" id="SSF48452">
    <property type="entry name" value="TPR-like"/>
    <property type="match status" value="1"/>
</dbReference>
<organism evidence="4 5">
    <name type="scientific">Hymenobacter volaticus</name>
    <dbReference type="NCBI Taxonomy" id="2932254"/>
    <lineage>
        <taxon>Bacteria</taxon>
        <taxon>Pseudomonadati</taxon>
        <taxon>Bacteroidota</taxon>
        <taxon>Cytophagia</taxon>
        <taxon>Cytophagales</taxon>
        <taxon>Hymenobacteraceae</taxon>
        <taxon>Hymenobacter</taxon>
    </lineage>
</organism>
<dbReference type="EMBL" id="CP095061">
    <property type="protein sequence ID" value="UOQ67881.1"/>
    <property type="molecule type" value="Genomic_DNA"/>
</dbReference>
<evidence type="ECO:0000259" key="3">
    <source>
        <dbReference type="Pfam" id="PF13458"/>
    </source>
</evidence>
<dbReference type="Gene3D" id="3.40.50.2300">
    <property type="match status" value="2"/>
</dbReference>
<proteinExistence type="inferred from homology"/>
<dbReference type="InterPro" id="IPR011990">
    <property type="entry name" value="TPR-like_helical_dom_sf"/>
</dbReference>
<dbReference type="RefSeq" id="WP_245124123.1">
    <property type="nucleotide sequence ID" value="NZ_CP095061.1"/>
</dbReference>
<evidence type="ECO:0000256" key="1">
    <source>
        <dbReference type="ARBA" id="ARBA00010062"/>
    </source>
</evidence>
<protein>
    <submittedName>
        <fullName evidence="4">ABC transporter substrate-binding protein</fullName>
    </submittedName>
</protein>
<reference evidence="4" key="1">
    <citation type="submission" date="2022-04" db="EMBL/GenBank/DDBJ databases">
        <title>Hymenobacter sp. isolated from the air.</title>
        <authorList>
            <person name="Won M."/>
            <person name="Lee C.-M."/>
            <person name="Woen H.-Y."/>
            <person name="Kwon S.-W."/>
        </authorList>
    </citation>
    <scope>NUCLEOTIDE SEQUENCE</scope>
    <source>
        <strain evidence="4">5420S-77</strain>
    </source>
</reference>
<dbReference type="InterPro" id="IPR028081">
    <property type="entry name" value="Leu-bd"/>
</dbReference>
<evidence type="ECO:0000313" key="5">
    <source>
        <dbReference type="Proteomes" id="UP000830401"/>
    </source>
</evidence>
<dbReference type="InterPro" id="IPR028082">
    <property type="entry name" value="Peripla_BP_I"/>
</dbReference>